<keyword evidence="1" id="KW-0489">Methyltransferase</keyword>
<dbReference type="InterPro" id="IPR029063">
    <property type="entry name" value="SAM-dependent_MTases_sf"/>
</dbReference>
<dbReference type="InterPro" id="IPR001077">
    <property type="entry name" value="COMT_C"/>
</dbReference>
<reference evidence="5" key="1">
    <citation type="submission" date="2020-05" db="EMBL/GenBank/DDBJ databases">
        <title>Mycena genomes resolve the evolution of fungal bioluminescence.</title>
        <authorList>
            <person name="Tsai I.J."/>
        </authorList>
    </citation>
    <scope>NUCLEOTIDE SEQUENCE</scope>
    <source>
        <strain evidence="5">CCC161011</strain>
    </source>
</reference>
<protein>
    <recommendedName>
        <fullName evidence="4">O-methyltransferase C-terminal domain-containing protein</fullName>
    </recommendedName>
</protein>
<evidence type="ECO:0000256" key="1">
    <source>
        <dbReference type="ARBA" id="ARBA00022603"/>
    </source>
</evidence>
<proteinExistence type="predicted"/>
<dbReference type="GO" id="GO:0032259">
    <property type="term" value="P:methylation"/>
    <property type="evidence" value="ECO:0007669"/>
    <property type="project" value="UniProtKB-KW"/>
</dbReference>
<dbReference type="Proteomes" id="UP000620124">
    <property type="component" value="Unassembled WGS sequence"/>
</dbReference>
<evidence type="ECO:0000313" key="5">
    <source>
        <dbReference type="EMBL" id="KAF7352538.1"/>
    </source>
</evidence>
<sequence>MRSLANSHIFREVKPDVFAHTMHSSVLDTGKPIEEILENPEAKHDGTRGLAAFYEFDDLAKASTVLVENMIDPKTAFSDSPVQAPIQRAFKHNLTLYEWYELPENVYRRRRFGIGMTGLAAMRGNEILSEFDWTVFPKGSVVVDVGGGFGASAKFLATHAPHVNIIIQDKPEVTAAGIQAWKGHSPDLLESKRVVFQSHDFFDPQPVKQPAGFILKNIIHNWGDSYSLEILTHLRKAASPDTKLFIVGAILQYLCPSSNDSESAPEPLLPSYGAHGEHQYMLDMAMMTLFNAREHTTDSLSALLRKAGWEIDAIRGALQGVQLTVASPIVSDN</sequence>
<dbReference type="Pfam" id="PF00891">
    <property type="entry name" value="Methyltransf_2"/>
    <property type="match status" value="1"/>
</dbReference>
<keyword evidence="3" id="KW-0949">S-adenosyl-L-methionine</keyword>
<gene>
    <name evidence="5" type="ORF">MVEN_01219000</name>
</gene>
<evidence type="ECO:0000256" key="3">
    <source>
        <dbReference type="ARBA" id="ARBA00022691"/>
    </source>
</evidence>
<dbReference type="GO" id="GO:0008171">
    <property type="term" value="F:O-methyltransferase activity"/>
    <property type="evidence" value="ECO:0007669"/>
    <property type="project" value="InterPro"/>
</dbReference>
<keyword evidence="2" id="KW-0808">Transferase</keyword>
<dbReference type="PANTHER" id="PTHR43712:SF2">
    <property type="entry name" value="O-METHYLTRANSFERASE CICE"/>
    <property type="match status" value="1"/>
</dbReference>
<evidence type="ECO:0000256" key="2">
    <source>
        <dbReference type="ARBA" id="ARBA00022679"/>
    </source>
</evidence>
<organism evidence="5 6">
    <name type="scientific">Mycena venus</name>
    <dbReference type="NCBI Taxonomy" id="2733690"/>
    <lineage>
        <taxon>Eukaryota</taxon>
        <taxon>Fungi</taxon>
        <taxon>Dikarya</taxon>
        <taxon>Basidiomycota</taxon>
        <taxon>Agaricomycotina</taxon>
        <taxon>Agaricomycetes</taxon>
        <taxon>Agaricomycetidae</taxon>
        <taxon>Agaricales</taxon>
        <taxon>Marasmiineae</taxon>
        <taxon>Mycenaceae</taxon>
        <taxon>Mycena</taxon>
    </lineage>
</organism>
<dbReference type="EMBL" id="JACAZI010000009">
    <property type="protein sequence ID" value="KAF7352538.1"/>
    <property type="molecule type" value="Genomic_DNA"/>
</dbReference>
<comment type="caution">
    <text evidence="5">The sequence shown here is derived from an EMBL/GenBank/DDBJ whole genome shotgun (WGS) entry which is preliminary data.</text>
</comment>
<name>A0A8H6Y3B5_9AGAR</name>
<feature type="domain" description="O-methyltransferase C-terminal" evidence="4">
    <location>
        <begin position="105"/>
        <end position="309"/>
    </location>
</feature>
<dbReference type="OrthoDB" id="2410195at2759"/>
<evidence type="ECO:0000259" key="4">
    <source>
        <dbReference type="Pfam" id="PF00891"/>
    </source>
</evidence>
<dbReference type="InterPro" id="IPR016461">
    <property type="entry name" value="COMT-like"/>
</dbReference>
<dbReference type="PANTHER" id="PTHR43712">
    <property type="entry name" value="PUTATIVE (AFU_ORTHOLOGUE AFUA_4G14580)-RELATED"/>
    <property type="match status" value="1"/>
</dbReference>
<accession>A0A8H6Y3B5</accession>
<dbReference type="SUPFAM" id="SSF53335">
    <property type="entry name" value="S-adenosyl-L-methionine-dependent methyltransferases"/>
    <property type="match status" value="1"/>
</dbReference>
<evidence type="ECO:0000313" key="6">
    <source>
        <dbReference type="Proteomes" id="UP000620124"/>
    </source>
</evidence>
<dbReference type="AlphaFoldDB" id="A0A8H6Y3B5"/>
<dbReference type="PROSITE" id="PS51683">
    <property type="entry name" value="SAM_OMT_II"/>
    <property type="match status" value="1"/>
</dbReference>
<keyword evidence="6" id="KW-1185">Reference proteome</keyword>
<dbReference type="Gene3D" id="3.40.50.150">
    <property type="entry name" value="Vaccinia Virus protein VP39"/>
    <property type="match status" value="1"/>
</dbReference>